<reference evidence="2" key="1">
    <citation type="submission" date="2019-11" db="EMBL/GenBank/DDBJ databases">
        <authorList>
            <person name="Feng L."/>
        </authorList>
    </citation>
    <scope>NUCLEOTIDE SEQUENCE</scope>
    <source>
        <strain evidence="2">AcaccaeLFYP115</strain>
    </source>
</reference>
<gene>
    <name evidence="2" type="ORF">ACLFYP115_02345</name>
</gene>
<proteinExistence type="predicted"/>
<keyword evidence="1" id="KW-1277">Toxin-antitoxin system</keyword>
<dbReference type="Gene3D" id="3.30.2310.20">
    <property type="entry name" value="RelE-like"/>
    <property type="match status" value="1"/>
</dbReference>
<sequence>MQKKYLQNLERNISMKQYTVQIADEAIADMEQLYNYIAYNLLSPENAIEQYNRIADKILTLDIMPERNRIMDSEPEHSKEIRSMLVDNYSVFYVIEGDRVIVTDILYSASDINRRLKG</sequence>
<dbReference type="EMBL" id="CACRSQ010000007">
    <property type="protein sequence ID" value="VYT26401.1"/>
    <property type="molecule type" value="Genomic_DNA"/>
</dbReference>
<dbReference type="AlphaFoldDB" id="A0A6N2VD75"/>
<accession>A0A6N2VD75</accession>
<dbReference type="InterPro" id="IPR035093">
    <property type="entry name" value="RelE/ParE_toxin_dom_sf"/>
</dbReference>
<name>A0A6N2VD75_9FIRM</name>
<dbReference type="InterPro" id="IPR007712">
    <property type="entry name" value="RelE/ParE_toxin"/>
</dbReference>
<evidence type="ECO:0000313" key="2">
    <source>
        <dbReference type="EMBL" id="VYT26401.1"/>
    </source>
</evidence>
<organism evidence="2">
    <name type="scientific">Anaerostipes caccae</name>
    <dbReference type="NCBI Taxonomy" id="105841"/>
    <lineage>
        <taxon>Bacteria</taxon>
        <taxon>Bacillati</taxon>
        <taxon>Bacillota</taxon>
        <taxon>Clostridia</taxon>
        <taxon>Lachnospirales</taxon>
        <taxon>Lachnospiraceae</taxon>
        <taxon>Anaerostipes</taxon>
    </lineage>
</organism>
<dbReference type="Pfam" id="PF05016">
    <property type="entry name" value="ParE_toxin"/>
    <property type="match status" value="1"/>
</dbReference>
<protein>
    <submittedName>
        <fullName evidence="2">Plasmid stabilisation system protein</fullName>
    </submittedName>
</protein>
<evidence type="ECO:0000256" key="1">
    <source>
        <dbReference type="ARBA" id="ARBA00022649"/>
    </source>
</evidence>